<evidence type="ECO:0000313" key="3">
    <source>
        <dbReference type="Proteomes" id="UP000571950"/>
    </source>
</evidence>
<protein>
    <submittedName>
        <fullName evidence="2">Pimeloyl-ACP methyl ester carboxylesterase</fullName>
    </submittedName>
</protein>
<dbReference type="Pfam" id="PF00561">
    <property type="entry name" value="Abhydrolase_1"/>
    <property type="match status" value="1"/>
</dbReference>
<evidence type="ECO:0000313" key="2">
    <source>
        <dbReference type="EMBL" id="MBB3925977.1"/>
    </source>
</evidence>
<dbReference type="SUPFAM" id="SSF53474">
    <property type="entry name" value="alpha/beta-Hydrolases"/>
    <property type="match status" value="1"/>
</dbReference>
<dbReference type="InterPro" id="IPR029058">
    <property type="entry name" value="AB_hydrolase_fold"/>
</dbReference>
<dbReference type="PANTHER" id="PTHR43689:SF8">
    <property type="entry name" value="ALPHA_BETA-HYDROLASES SUPERFAMILY PROTEIN"/>
    <property type="match status" value="1"/>
</dbReference>
<dbReference type="EMBL" id="JACIDT010000005">
    <property type="protein sequence ID" value="MBB3925977.1"/>
    <property type="molecule type" value="Genomic_DNA"/>
</dbReference>
<dbReference type="PANTHER" id="PTHR43689">
    <property type="entry name" value="HYDROLASE"/>
    <property type="match status" value="1"/>
</dbReference>
<organism evidence="2 3">
    <name type="scientific">Sphingobium jiangsuense</name>
    <dbReference type="NCBI Taxonomy" id="870476"/>
    <lineage>
        <taxon>Bacteria</taxon>
        <taxon>Pseudomonadati</taxon>
        <taxon>Pseudomonadota</taxon>
        <taxon>Alphaproteobacteria</taxon>
        <taxon>Sphingomonadales</taxon>
        <taxon>Sphingomonadaceae</taxon>
        <taxon>Sphingobium</taxon>
    </lineage>
</organism>
<dbReference type="RefSeq" id="WP_188071536.1">
    <property type="nucleotide sequence ID" value="NZ_BSPS01000004.1"/>
</dbReference>
<reference evidence="2 3" key="1">
    <citation type="submission" date="2020-08" db="EMBL/GenBank/DDBJ databases">
        <title>Genomic Encyclopedia of Type Strains, Phase IV (KMG-IV): sequencing the most valuable type-strain genomes for metagenomic binning, comparative biology and taxonomic classification.</title>
        <authorList>
            <person name="Goeker M."/>
        </authorList>
    </citation>
    <scope>NUCLEOTIDE SEQUENCE [LARGE SCALE GENOMIC DNA]</scope>
    <source>
        <strain evidence="2 3">DSM 26189</strain>
    </source>
</reference>
<proteinExistence type="predicted"/>
<dbReference type="InterPro" id="IPR000073">
    <property type="entry name" value="AB_hydrolase_1"/>
</dbReference>
<comment type="caution">
    <text evidence="2">The sequence shown here is derived from an EMBL/GenBank/DDBJ whole genome shotgun (WGS) entry which is preliminary data.</text>
</comment>
<feature type="domain" description="AB hydrolase-1" evidence="1">
    <location>
        <begin position="15"/>
        <end position="134"/>
    </location>
</feature>
<dbReference type="Gene3D" id="3.40.50.1820">
    <property type="entry name" value="alpha/beta hydrolase"/>
    <property type="match status" value="1"/>
</dbReference>
<gene>
    <name evidence="2" type="ORF">GGR43_001692</name>
</gene>
<name>A0A7W6FPU6_9SPHN</name>
<evidence type="ECO:0000259" key="1">
    <source>
        <dbReference type="Pfam" id="PF00561"/>
    </source>
</evidence>
<keyword evidence="3" id="KW-1185">Reference proteome</keyword>
<sequence>MTQNIHITRWGSAGPRVVLVHGGTQGTSAAGHANFRAQEALAAQGWQIIVPDRPGHGASPAPGRPDDAEADGPWVADLLEDGAHLVGHSFGGLVALAATARRPEAVRSLVLIEPALLKMAAGKPAVRKVLLRMAAAFILPWSNATRARKVMDLLGIPDEFALTKADLSSLGASLKQCRLPSKALMTGWLESVRKAGIPLLVISSGSNAAFMETDELAAEVGGGTHAICPAPNHFPQWNEEMFNAMVGDFWTAAEARIPPRAA</sequence>
<dbReference type="Proteomes" id="UP000571950">
    <property type="component" value="Unassembled WGS sequence"/>
</dbReference>
<accession>A0A7W6FPU6</accession>
<dbReference type="AlphaFoldDB" id="A0A7W6FPU6"/>